<gene>
    <name evidence="2" type="ORF">B296_00056991</name>
</gene>
<accession>A0A444FV04</accession>
<sequence>MGDQSVNKRKKEVLLDDVTGAASRASSTPTHTLPSSAKWKKTERDRDQNKDTLGRSSTAKAGRPSLSSGRGERKTKTKPKQKIAQLSTSGNGLGRVTEAANFMSPALHEPFDTVNNIITKIDQEIELQSSSAIAHDSSKEIDDAIFTNLPLHGIDSIDELDVAEGLGGQGQDIGSWLNVDEDALQDHDLVGLEIPMDDLSDLKLNF</sequence>
<dbReference type="Proteomes" id="UP000287651">
    <property type="component" value="Unassembled WGS sequence"/>
</dbReference>
<dbReference type="PANTHER" id="PTHR31115">
    <property type="entry name" value="OS05G0107300 PROTEIN"/>
    <property type="match status" value="1"/>
</dbReference>
<feature type="compositionally biased region" description="Polar residues" evidence="1">
    <location>
        <begin position="24"/>
        <end position="35"/>
    </location>
</feature>
<protein>
    <submittedName>
        <fullName evidence="2">Uncharacterized protein</fullName>
    </submittedName>
</protein>
<evidence type="ECO:0000256" key="1">
    <source>
        <dbReference type="SAM" id="MobiDB-lite"/>
    </source>
</evidence>
<comment type="caution">
    <text evidence="2">The sequence shown here is derived from an EMBL/GenBank/DDBJ whole genome shotgun (WGS) entry which is preliminary data.</text>
</comment>
<dbReference type="AlphaFoldDB" id="A0A444FV04"/>
<dbReference type="PANTHER" id="PTHR31115:SF2">
    <property type="entry name" value="OS05G0107300 PROTEIN"/>
    <property type="match status" value="1"/>
</dbReference>
<reference evidence="2 3" key="1">
    <citation type="journal article" date="2014" name="Agronomy (Basel)">
        <title>A Draft Genome Sequence for Ensete ventricosum, the Drought-Tolerant Tree Against Hunger.</title>
        <authorList>
            <person name="Harrison J."/>
            <person name="Moore K.A."/>
            <person name="Paszkiewicz K."/>
            <person name="Jones T."/>
            <person name="Grant M."/>
            <person name="Ambacheew D."/>
            <person name="Muzemil S."/>
            <person name="Studholme D.J."/>
        </authorList>
    </citation>
    <scope>NUCLEOTIDE SEQUENCE [LARGE SCALE GENOMIC DNA]</scope>
</reference>
<name>A0A444FV04_ENSVE</name>
<evidence type="ECO:0000313" key="2">
    <source>
        <dbReference type="EMBL" id="RRT42634.1"/>
    </source>
</evidence>
<dbReference type="EMBL" id="AMZH03017701">
    <property type="protein sequence ID" value="RRT42634.1"/>
    <property type="molecule type" value="Genomic_DNA"/>
</dbReference>
<organism evidence="2 3">
    <name type="scientific">Ensete ventricosum</name>
    <name type="common">Abyssinian banana</name>
    <name type="synonym">Musa ensete</name>
    <dbReference type="NCBI Taxonomy" id="4639"/>
    <lineage>
        <taxon>Eukaryota</taxon>
        <taxon>Viridiplantae</taxon>
        <taxon>Streptophyta</taxon>
        <taxon>Embryophyta</taxon>
        <taxon>Tracheophyta</taxon>
        <taxon>Spermatophyta</taxon>
        <taxon>Magnoliopsida</taxon>
        <taxon>Liliopsida</taxon>
        <taxon>Zingiberales</taxon>
        <taxon>Musaceae</taxon>
        <taxon>Ensete</taxon>
    </lineage>
</organism>
<proteinExistence type="predicted"/>
<feature type="region of interest" description="Disordered" evidence="1">
    <location>
        <begin position="1"/>
        <end position="92"/>
    </location>
</feature>
<feature type="compositionally biased region" description="Basic and acidic residues" evidence="1">
    <location>
        <begin position="40"/>
        <end position="53"/>
    </location>
</feature>
<evidence type="ECO:0000313" key="3">
    <source>
        <dbReference type="Proteomes" id="UP000287651"/>
    </source>
</evidence>